<organism evidence="1 2">
    <name type="scientific">Pseudomonas juntendi</name>
    <dbReference type="NCBI Taxonomy" id="2666183"/>
    <lineage>
        <taxon>Bacteria</taxon>
        <taxon>Pseudomonadati</taxon>
        <taxon>Pseudomonadota</taxon>
        <taxon>Gammaproteobacteria</taxon>
        <taxon>Pseudomonadales</taxon>
        <taxon>Pseudomonadaceae</taxon>
        <taxon>Pseudomonas</taxon>
    </lineage>
</organism>
<comment type="caution">
    <text evidence="1">The sequence shown here is derived from an EMBL/GenBank/DDBJ whole genome shotgun (WGS) entry which is preliminary data.</text>
</comment>
<dbReference type="InterPro" id="IPR048082">
    <property type="entry name" value="ParC-like"/>
</dbReference>
<accession>A0A7W2PUV7</accession>
<dbReference type="Proteomes" id="UP000556620">
    <property type="component" value="Unassembled WGS sequence"/>
</dbReference>
<dbReference type="RefSeq" id="WP_020309007.1">
    <property type="nucleotide sequence ID" value="NZ_JACGCU010000045.1"/>
</dbReference>
<protein>
    <submittedName>
        <fullName evidence="1">Partition protein</fullName>
    </submittedName>
</protein>
<sequence>MITFDSDAVIDPVSFKEVLAAGGVRAATIGKADDGLVVVLRIANKDRILGQYRGGPRYFSSLDGAGSVLVQHGIFQWETDAQGWVPRTLARSNKRDNNRLASAVS</sequence>
<evidence type="ECO:0000313" key="2">
    <source>
        <dbReference type="Proteomes" id="UP000556620"/>
    </source>
</evidence>
<name>A0A7W2PUV7_9PSED</name>
<dbReference type="EMBL" id="JACGCU010000045">
    <property type="protein sequence ID" value="MBA6061656.1"/>
    <property type="molecule type" value="Genomic_DNA"/>
</dbReference>
<reference evidence="1 2" key="1">
    <citation type="submission" date="2020-07" db="EMBL/GenBank/DDBJ databases">
        <title>Diversity of carbapenemase encoding genes among Pseudomonas putida group clinical isolates in a tertiary Brazilian hospital.</title>
        <authorList>
            <person name="Alberto-Lei F."/>
            <person name="Nodari C.S."/>
            <person name="Streling A.P."/>
            <person name="Paulino J.T."/>
            <person name="Bessa-Neto F.O."/>
            <person name="Cayo R."/>
            <person name="Gales A.C."/>
        </authorList>
    </citation>
    <scope>NUCLEOTIDE SEQUENCE [LARGE SCALE GENOMIC DNA]</scope>
    <source>
        <strain evidence="1 2">14535</strain>
    </source>
</reference>
<evidence type="ECO:0000313" key="1">
    <source>
        <dbReference type="EMBL" id="MBA6061656.1"/>
    </source>
</evidence>
<proteinExistence type="predicted"/>
<dbReference type="NCBIfam" id="NF041544">
    <property type="entry name" value="ParC"/>
    <property type="match status" value="1"/>
</dbReference>
<dbReference type="AlphaFoldDB" id="A0A7W2PUV7"/>
<gene>
    <name evidence="1" type="ORF">H4C44_21065</name>
</gene>